<proteinExistence type="predicted"/>
<dbReference type="AlphaFoldDB" id="A0A1G8LFZ2"/>
<dbReference type="GO" id="GO:0003677">
    <property type="term" value="F:DNA binding"/>
    <property type="evidence" value="ECO:0007669"/>
    <property type="project" value="UniProtKB-KW"/>
</dbReference>
<gene>
    <name evidence="5" type="ORF">SAMN05444695_108154</name>
</gene>
<dbReference type="Proteomes" id="UP000183263">
    <property type="component" value="Unassembled WGS sequence"/>
</dbReference>
<evidence type="ECO:0000313" key="5">
    <source>
        <dbReference type="EMBL" id="SDI54584.1"/>
    </source>
</evidence>
<dbReference type="InterPro" id="IPR014757">
    <property type="entry name" value="Tscrpt_reg_IclR_C"/>
</dbReference>
<keyword evidence="2" id="KW-0238">DNA-binding</keyword>
<accession>A0A1G8LFZ2</accession>
<evidence type="ECO:0000259" key="4">
    <source>
        <dbReference type="PROSITE" id="PS51078"/>
    </source>
</evidence>
<dbReference type="SUPFAM" id="SSF55781">
    <property type="entry name" value="GAF domain-like"/>
    <property type="match status" value="1"/>
</dbReference>
<keyword evidence="3" id="KW-0804">Transcription</keyword>
<keyword evidence="6" id="KW-1185">Reference proteome</keyword>
<evidence type="ECO:0000313" key="6">
    <source>
        <dbReference type="Proteomes" id="UP000183263"/>
    </source>
</evidence>
<sequence length="190" mass="19971">MANNPSSEARSGSRAVAVLACFDDGATDLPVSSLAARTGLPVSSLAAGISITTSPGVVRSGEVFTLLSARPPENFCEVQVPPARQPVESSVMGQVMPAFSSSTHPALSDRAELEQIRRRGFASVPDASDSSILGLAVPVFDETRVPWGALGVRARRRRLTDATVRQILPAMHLASARIGRGPSVARVRTE</sequence>
<dbReference type="InterPro" id="IPR005471">
    <property type="entry name" value="Tscrpt_reg_IclR_N"/>
</dbReference>
<dbReference type="InterPro" id="IPR029016">
    <property type="entry name" value="GAF-like_dom_sf"/>
</dbReference>
<dbReference type="PANTHER" id="PTHR30136">
    <property type="entry name" value="HELIX-TURN-HELIX TRANSCRIPTIONAL REGULATOR, ICLR FAMILY"/>
    <property type="match status" value="1"/>
</dbReference>
<dbReference type="Pfam" id="PF01614">
    <property type="entry name" value="IclR_C"/>
    <property type="match status" value="1"/>
</dbReference>
<evidence type="ECO:0000256" key="3">
    <source>
        <dbReference type="ARBA" id="ARBA00023163"/>
    </source>
</evidence>
<dbReference type="GO" id="GO:0045892">
    <property type="term" value="P:negative regulation of DNA-templated transcription"/>
    <property type="evidence" value="ECO:0007669"/>
    <property type="project" value="TreeGrafter"/>
</dbReference>
<evidence type="ECO:0000256" key="2">
    <source>
        <dbReference type="ARBA" id="ARBA00023125"/>
    </source>
</evidence>
<dbReference type="PANTHER" id="PTHR30136:SF24">
    <property type="entry name" value="HTH-TYPE TRANSCRIPTIONAL REPRESSOR ALLR"/>
    <property type="match status" value="1"/>
</dbReference>
<evidence type="ECO:0000256" key="1">
    <source>
        <dbReference type="ARBA" id="ARBA00023015"/>
    </source>
</evidence>
<protein>
    <submittedName>
        <fullName evidence="5">IclR helix-turn-helix domain-containing protein</fullName>
    </submittedName>
</protein>
<keyword evidence="1" id="KW-0805">Transcription regulation</keyword>
<dbReference type="RefSeq" id="WP_072738586.1">
    <property type="nucleotide sequence ID" value="NZ_CP048813.1"/>
</dbReference>
<name>A0A1G8LFZ2_9NOCA</name>
<dbReference type="InterPro" id="IPR050707">
    <property type="entry name" value="HTH_MetabolicPath_Reg"/>
</dbReference>
<reference evidence="5 6" key="1">
    <citation type="submission" date="2016-10" db="EMBL/GenBank/DDBJ databases">
        <authorList>
            <person name="de Groot N.N."/>
        </authorList>
    </citation>
    <scope>NUCLEOTIDE SEQUENCE [LARGE SCALE GENOMIC DNA]</scope>
    <source>
        <strain evidence="5 6">DSM 44892</strain>
    </source>
</reference>
<dbReference type="EMBL" id="FNDN01000008">
    <property type="protein sequence ID" value="SDI54584.1"/>
    <property type="molecule type" value="Genomic_DNA"/>
</dbReference>
<dbReference type="OrthoDB" id="8479143at2"/>
<dbReference type="Gene3D" id="1.10.10.10">
    <property type="entry name" value="Winged helix-like DNA-binding domain superfamily/Winged helix DNA-binding domain"/>
    <property type="match status" value="1"/>
</dbReference>
<organism evidence="5 6">
    <name type="scientific">Rhodococcus triatomae</name>
    <dbReference type="NCBI Taxonomy" id="300028"/>
    <lineage>
        <taxon>Bacteria</taxon>
        <taxon>Bacillati</taxon>
        <taxon>Actinomycetota</taxon>
        <taxon>Actinomycetes</taxon>
        <taxon>Mycobacteriales</taxon>
        <taxon>Nocardiaceae</taxon>
        <taxon>Rhodococcus</taxon>
    </lineage>
</organism>
<dbReference type="GO" id="GO:0003700">
    <property type="term" value="F:DNA-binding transcription factor activity"/>
    <property type="evidence" value="ECO:0007669"/>
    <property type="project" value="TreeGrafter"/>
</dbReference>
<dbReference type="PROSITE" id="PS51078">
    <property type="entry name" value="ICLR_ED"/>
    <property type="match status" value="1"/>
</dbReference>
<dbReference type="InterPro" id="IPR036388">
    <property type="entry name" value="WH-like_DNA-bd_sf"/>
</dbReference>
<dbReference type="Pfam" id="PF09339">
    <property type="entry name" value="HTH_IclR"/>
    <property type="match status" value="1"/>
</dbReference>
<feature type="domain" description="IclR-ED" evidence="4">
    <location>
        <begin position="1"/>
        <end position="184"/>
    </location>
</feature>
<dbReference type="Gene3D" id="3.30.450.40">
    <property type="match status" value="1"/>
</dbReference>